<dbReference type="InterPro" id="IPR001965">
    <property type="entry name" value="Znf_PHD"/>
</dbReference>
<evidence type="ECO:0000256" key="4">
    <source>
        <dbReference type="PROSITE-ProRule" id="PRU00325"/>
    </source>
</evidence>
<sequence>MLKRAKRAIQSKIIMATIGHDKFLSLTVDELQKYLRERGVPVGDEKRAELAERAFWADKLGLTVKPTDKVAEQEIEASKSAKLILDGGMVRLPRPETLTEGWEDGPASLPETCRDHLDSYIKAGNRRIGLIKTEGRRTLALGKSLYMSRHVRALQYHGISVNLCYCFVRGKVIPQVKTSEQTYFTWVVLHKETGQVCTAECTCCVGIQATCKHIAGLLFAVVESVEEGRNASCTSQRQAWGRAPKKGEVVHDAEFAKNISIIGVKADVTQQLPESNRMYRSEFDPRTAAYRVHKPVSSFNLDALASITNGNCGLLMYNKPKPDPHHQLPNIKYVKTEETVETSCRVLNVSEAFEIAKPGDADSIIDLLRVTKHQQAVLAKETARQAASSLWAEQRQGRVTASVVGDCVGCVKDDGSLSGHSQVARVLNYYGSPRSAALDWGKTQEPVAKKQYVAWHRLHHQHKGVACDDTGLWISTECPYVAASPDGIVRCKECGTGLLEIKNPYTHRLLDIEALSTKKGSCLTMENGVLQLRRSHQYYAQVQVQMWCTGYKWSDFVVRTVSKSNNIYVERILFDEEYIANIQPKLYTFFVNGVVAELLSGAIRKVVTDKSVRKVMESILVRIEKSRPSSNAVHVAYPCGVCNEECDSDPGEDGRSSIGCDVCNRWFHYSCVGIQGSEGFLKKRKSVWKCSACNSKTKGKKRKRQPRAT</sequence>
<dbReference type="RefSeq" id="XP_038075987.1">
    <property type="nucleotide sequence ID" value="XM_038220059.1"/>
</dbReference>
<dbReference type="SUPFAM" id="SSF57903">
    <property type="entry name" value="FYVE/PHD zinc finger"/>
    <property type="match status" value="1"/>
</dbReference>
<dbReference type="InterPro" id="IPR019787">
    <property type="entry name" value="Znf_PHD-finger"/>
</dbReference>
<dbReference type="SMART" id="SM00249">
    <property type="entry name" value="PHD"/>
    <property type="match status" value="1"/>
</dbReference>
<evidence type="ECO:0000256" key="3">
    <source>
        <dbReference type="ARBA" id="ARBA00022833"/>
    </source>
</evidence>
<evidence type="ECO:0000256" key="2">
    <source>
        <dbReference type="ARBA" id="ARBA00022771"/>
    </source>
</evidence>
<dbReference type="PANTHER" id="PTHR47526:SF3">
    <property type="entry name" value="PHD-TYPE DOMAIN-CONTAINING PROTEIN"/>
    <property type="match status" value="1"/>
</dbReference>
<dbReference type="InterPro" id="IPR019080">
    <property type="entry name" value="YqaJ_viral_recombinase"/>
</dbReference>
<dbReference type="Proteomes" id="UP000887568">
    <property type="component" value="Unplaced"/>
</dbReference>
<accession>A0A914BKJ5</accession>
<feature type="domain" description="SWIM-type" evidence="6">
    <location>
        <begin position="186"/>
        <end position="222"/>
    </location>
</feature>
<dbReference type="InterPro" id="IPR011604">
    <property type="entry name" value="PDDEXK-like_dom_sf"/>
</dbReference>
<dbReference type="GO" id="GO:0006281">
    <property type="term" value="P:DNA repair"/>
    <property type="evidence" value="ECO:0007669"/>
    <property type="project" value="UniProtKB-ARBA"/>
</dbReference>
<name>A0A914BKJ5_PATMI</name>
<keyword evidence="1" id="KW-0479">Metal-binding</keyword>
<organism evidence="7 8">
    <name type="scientific">Patiria miniata</name>
    <name type="common">Bat star</name>
    <name type="synonym">Asterina miniata</name>
    <dbReference type="NCBI Taxonomy" id="46514"/>
    <lineage>
        <taxon>Eukaryota</taxon>
        <taxon>Metazoa</taxon>
        <taxon>Echinodermata</taxon>
        <taxon>Eleutherozoa</taxon>
        <taxon>Asterozoa</taxon>
        <taxon>Asteroidea</taxon>
        <taxon>Valvatacea</taxon>
        <taxon>Valvatida</taxon>
        <taxon>Asterinidae</taxon>
        <taxon>Patiria</taxon>
    </lineage>
</organism>
<reference evidence="7" key="1">
    <citation type="submission" date="2022-11" db="UniProtKB">
        <authorList>
            <consortium name="EnsemblMetazoa"/>
        </authorList>
    </citation>
    <scope>IDENTIFICATION</scope>
</reference>
<dbReference type="InterPro" id="IPR011335">
    <property type="entry name" value="Restrct_endonuc-II-like"/>
</dbReference>
<evidence type="ECO:0000256" key="1">
    <source>
        <dbReference type="ARBA" id="ARBA00022723"/>
    </source>
</evidence>
<keyword evidence="2 4" id="KW-0863">Zinc-finger</keyword>
<evidence type="ECO:0000259" key="5">
    <source>
        <dbReference type="PROSITE" id="PS50016"/>
    </source>
</evidence>
<dbReference type="PROSITE" id="PS01359">
    <property type="entry name" value="ZF_PHD_1"/>
    <property type="match status" value="1"/>
</dbReference>
<dbReference type="Gene3D" id="3.30.40.10">
    <property type="entry name" value="Zinc/RING finger domain, C3HC4 (zinc finger)"/>
    <property type="match status" value="1"/>
</dbReference>
<dbReference type="OMA" id="GIQATCK"/>
<dbReference type="CDD" id="cd15489">
    <property type="entry name" value="PHD_SF"/>
    <property type="match status" value="1"/>
</dbReference>
<dbReference type="InterPro" id="IPR011011">
    <property type="entry name" value="Znf_FYVE_PHD"/>
</dbReference>
<proteinExistence type="predicted"/>
<dbReference type="Pfam" id="PF09588">
    <property type="entry name" value="YqaJ"/>
    <property type="match status" value="1"/>
</dbReference>
<evidence type="ECO:0000313" key="8">
    <source>
        <dbReference type="Proteomes" id="UP000887568"/>
    </source>
</evidence>
<dbReference type="OrthoDB" id="10035901at2759"/>
<dbReference type="InterPro" id="IPR007527">
    <property type="entry name" value="Znf_SWIM"/>
</dbReference>
<dbReference type="GO" id="GO:0008270">
    <property type="term" value="F:zinc ion binding"/>
    <property type="evidence" value="ECO:0007669"/>
    <property type="project" value="UniProtKB-KW"/>
</dbReference>
<dbReference type="PROSITE" id="PS50016">
    <property type="entry name" value="ZF_PHD_2"/>
    <property type="match status" value="1"/>
</dbReference>
<dbReference type="InterPro" id="IPR019786">
    <property type="entry name" value="Zinc_finger_PHD-type_CS"/>
</dbReference>
<dbReference type="AlphaFoldDB" id="A0A914BKJ5"/>
<evidence type="ECO:0000313" key="7">
    <source>
        <dbReference type="EnsemblMetazoa" id="XP_038075987.1"/>
    </source>
</evidence>
<dbReference type="PANTHER" id="PTHR47526">
    <property type="entry name" value="ATP-DEPENDENT DNA HELICASE"/>
    <property type="match status" value="1"/>
</dbReference>
<dbReference type="Gene3D" id="3.90.320.10">
    <property type="match status" value="1"/>
</dbReference>
<dbReference type="PROSITE" id="PS50966">
    <property type="entry name" value="ZF_SWIM"/>
    <property type="match status" value="1"/>
</dbReference>
<dbReference type="CDD" id="cd22343">
    <property type="entry name" value="PDDEXK_lambda_exonuclease-like"/>
    <property type="match status" value="1"/>
</dbReference>
<keyword evidence="3" id="KW-0862">Zinc</keyword>
<evidence type="ECO:0000259" key="6">
    <source>
        <dbReference type="PROSITE" id="PS50966"/>
    </source>
</evidence>
<dbReference type="SUPFAM" id="SSF52980">
    <property type="entry name" value="Restriction endonuclease-like"/>
    <property type="match status" value="1"/>
</dbReference>
<dbReference type="InterPro" id="IPR013083">
    <property type="entry name" value="Znf_RING/FYVE/PHD"/>
</dbReference>
<dbReference type="Pfam" id="PF00628">
    <property type="entry name" value="PHD"/>
    <property type="match status" value="1"/>
</dbReference>
<keyword evidence="8" id="KW-1185">Reference proteome</keyword>
<feature type="domain" description="PHD-type" evidence="5">
    <location>
        <begin position="636"/>
        <end position="696"/>
    </location>
</feature>
<dbReference type="GeneID" id="119743813"/>
<protein>
    <submittedName>
        <fullName evidence="7">Uncharacterized protein</fullName>
    </submittedName>
</protein>
<dbReference type="EnsemblMetazoa" id="XM_038220059.1">
    <property type="protein sequence ID" value="XP_038075987.1"/>
    <property type="gene ID" value="LOC119743813"/>
</dbReference>